<evidence type="ECO:0000313" key="2">
    <source>
        <dbReference type="EMBL" id="EDO34375.1"/>
    </source>
</evidence>
<dbReference type="eggNOG" id="KOG1243">
    <property type="taxonomic scope" value="Eukaryota"/>
</dbReference>
<feature type="compositionally biased region" description="Acidic residues" evidence="1">
    <location>
        <begin position="242"/>
        <end position="263"/>
    </location>
</feature>
<reference evidence="2 3" key="1">
    <citation type="journal article" date="2007" name="Science">
        <title>Sea anemone genome reveals ancestral eumetazoan gene repertoire and genomic organization.</title>
        <authorList>
            <person name="Putnam N.H."/>
            <person name="Srivastava M."/>
            <person name="Hellsten U."/>
            <person name="Dirks B."/>
            <person name="Chapman J."/>
            <person name="Salamov A."/>
            <person name="Terry A."/>
            <person name="Shapiro H."/>
            <person name="Lindquist E."/>
            <person name="Kapitonov V.V."/>
            <person name="Jurka J."/>
            <person name="Genikhovich G."/>
            <person name="Grigoriev I.V."/>
            <person name="Lucas S.M."/>
            <person name="Steele R.E."/>
            <person name="Finnerty J.R."/>
            <person name="Technau U."/>
            <person name="Martindale M.Q."/>
            <person name="Rokhsar D.S."/>
        </authorList>
    </citation>
    <scope>NUCLEOTIDE SEQUENCE [LARGE SCALE GENOMIC DNA]</scope>
    <source>
        <strain evidence="3">CH2 X CH6</strain>
    </source>
</reference>
<dbReference type="Gene3D" id="1.25.10.10">
    <property type="entry name" value="Leucine-rich Repeat Variant"/>
    <property type="match status" value="1"/>
</dbReference>
<proteinExistence type="predicted"/>
<feature type="region of interest" description="Disordered" evidence="1">
    <location>
        <begin position="234"/>
        <end position="364"/>
    </location>
</feature>
<feature type="region of interest" description="Disordered" evidence="1">
    <location>
        <begin position="155"/>
        <end position="215"/>
    </location>
</feature>
<keyword evidence="3" id="KW-1185">Reference proteome</keyword>
<feature type="compositionally biased region" description="Basic and acidic residues" evidence="1">
    <location>
        <begin position="312"/>
        <end position="329"/>
    </location>
</feature>
<dbReference type="AlphaFoldDB" id="A7SPI9"/>
<dbReference type="SUPFAM" id="SSF48371">
    <property type="entry name" value="ARM repeat"/>
    <property type="match status" value="1"/>
</dbReference>
<dbReference type="EMBL" id="DS469734">
    <property type="protein sequence ID" value="EDO34375.1"/>
    <property type="molecule type" value="Genomic_DNA"/>
</dbReference>
<evidence type="ECO:0000313" key="3">
    <source>
        <dbReference type="Proteomes" id="UP000001593"/>
    </source>
</evidence>
<name>A7SPI9_NEMVE</name>
<feature type="compositionally biased region" description="Basic and acidic residues" evidence="1">
    <location>
        <begin position="158"/>
        <end position="215"/>
    </location>
</feature>
<protein>
    <submittedName>
        <fullName evidence="2">Uncharacterized protein</fullName>
    </submittedName>
</protein>
<gene>
    <name evidence="2" type="ORF">NEMVEDRAFT_v1g246582</name>
</gene>
<dbReference type="InterPro" id="IPR011989">
    <property type="entry name" value="ARM-like"/>
</dbReference>
<dbReference type="Proteomes" id="UP000001593">
    <property type="component" value="Unassembled WGS sequence"/>
</dbReference>
<dbReference type="STRING" id="45351.A7SPI9"/>
<sequence length="430" mass="49063">MAKYVCLLGILVVFNGICTVFKREHCVPILSKLWTIKDLHVRMILLRFFPFFVGAYDTEALETFIMPQMLIGLRDTDDSLVSATFHALAALVPLLGGEVVVGGQRQKYFTEGRPKFSMGVSPVTKNNTHIHKSSDQKQTKAIAPLNVLDALHMHPKPNLKEEKPPQKITSEEQKQKERNRQKHREEMERKREKLQKERELKKAKREKERDENEKARKTLLELAKEQALEIVVPEHEVISKEDELDDDFEDWDEFETAEPEPEPEPSVKQKLKTSPTRFQTSSSQKFDLTDVDFAPLQNNSARNEPDLIAWNNDDRSPKSDSQKPDREILVKPFGTGRGMKLSTKKPSLRSAKPKPPEGGDLGKMFEIPDITIKPQEPDFFSDMQPELEFKRYDGGVGGANVSTGYSTMMSVQNTAQVEAGWDDEDWADLN</sequence>
<dbReference type="InterPro" id="IPR016024">
    <property type="entry name" value="ARM-type_fold"/>
</dbReference>
<feature type="region of interest" description="Disordered" evidence="1">
    <location>
        <begin position="119"/>
        <end position="139"/>
    </location>
</feature>
<organism evidence="2 3">
    <name type="scientific">Nematostella vectensis</name>
    <name type="common">Starlet sea anemone</name>
    <dbReference type="NCBI Taxonomy" id="45351"/>
    <lineage>
        <taxon>Eukaryota</taxon>
        <taxon>Metazoa</taxon>
        <taxon>Cnidaria</taxon>
        <taxon>Anthozoa</taxon>
        <taxon>Hexacorallia</taxon>
        <taxon>Actiniaria</taxon>
        <taxon>Edwardsiidae</taxon>
        <taxon>Nematostella</taxon>
    </lineage>
</organism>
<dbReference type="HOGENOM" id="CLU_638277_0_0_1"/>
<feature type="compositionally biased region" description="Polar residues" evidence="1">
    <location>
        <begin position="272"/>
        <end position="286"/>
    </location>
</feature>
<evidence type="ECO:0000256" key="1">
    <source>
        <dbReference type="SAM" id="MobiDB-lite"/>
    </source>
</evidence>
<dbReference type="InParanoid" id="A7SPI9"/>
<accession>A7SPI9</accession>